<gene>
    <name evidence="7" type="primary">ycf29</name>
</gene>
<accession>A0A059XBR5</accession>
<dbReference type="SUPFAM" id="SSF46894">
    <property type="entry name" value="C-terminal effector domain of the bipartite response regulators"/>
    <property type="match status" value="1"/>
</dbReference>
<dbReference type="Pfam" id="PF00072">
    <property type="entry name" value="Response_reg"/>
    <property type="match status" value="1"/>
</dbReference>
<keyword evidence="3" id="KW-0238">DNA-binding</keyword>
<dbReference type="Gene3D" id="3.40.50.2300">
    <property type="match status" value="1"/>
</dbReference>
<dbReference type="PROSITE" id="PS50110">
    <property type="entry name" value="RESPONSE_REGULATORY"/>
    <property type="match status" value="1"/>
</dbReference>
<dbReference type="GO" id="GO:0000155">
    <property type="term" value="F:phosphorelay sensor kinase activity"/>
    <property type="evidence" value="ECO:0007669"/>
    <property type="project" value="TreeGrafter"/>
</dbReference>
<dbReference type="InterPro" id="IPR001789">
    <property type="entry name" value="Sig_transdc_resp-reg_receiver"/>
</dbReference>
<evidence type="ECO:0000259" key="6">
    <source>
        <dbReference type="PROSITE" id="PS50110"/>
    </source>
</evidence>
<dbReference type="GO" id="GO:0009536">
    <property type="term" value="C:plastid"/>
    <property type="evidence" value="ECO:0007669"/>
    <property type="project" value="UniProtKB-SubCell"/>
</dbReference>
<geneLocation type="plastid" evidence="7"/>
<dbReference type="InterPro" id="IPR011006">
    <property type="entry name" value="CheY-like_superfamily"/>
</dbReference>
<dbReference type="Pfam" id="PF00196">
    <property type="entry name" value="GerE"/>
    <property type="match status" value="1"/>
</dbReference>
<name>A0A059XBR5_9RHOD</name>
<organism evidence="7">
    <name type="scientific">Pyropia kanakaensis</name>
    <dbReference type="NCBI Taxonomy" id="139729"/>
    <lineage>
        <taxon>Eukaryota</taxon>
        <taxon>Rhodophyta</taxon>
        <taxon>Bangiophyceae</taxon>
        <taxon>Bangiales</taxon>
        <taxon>Bangiaceae</taxon>
        <taxon>Pyropia</taxon>
    </lineage>
</organism>
<dbReference type="CDD" id="cd06170">
    <property type="entry name" value="LuxR_C_like"/>
    <property type="match status" value="1"/>
</dbReference>
<dbReference type="GO" id="GO:0003677">
    <property type="term" value="F:DNA binding"/>
    <property type="evidence" value="ECO:0007669"/>
    <property type="project" value="UniProtKB-KW"/>
</dbReference>
<dbReference type="CDD" id="cd19927">
    <property type="entry name" value="REC_Ycf29"/>
    <property type="match status" value="1"/>
</dbReference>
<evidence type="ECO:0000256" key="3">
    <source>
        <dbReference type="ARBA" id="ARBA00023125"/>
    </source>
</evidence>
<dbReference type="PROSITE" id="PS50043">
    <property type="entry name" value="HTH_LUXR_2"/>
    <property type="match status" value="1"/>
</dbReference>
<sequence length="222" mass="25485">MSYNLMLVENDIVLSNAIQEYLVDQGFNVYIANNGLEAFNLANQYNFNLIISDIMMPLLNGYELLEKLKKTKSLSKIPVIFLTAKGMTKDRIKGYDMGCYGYMSKPFDPEELVSLIKNLIARNVRQDISEKKSEVLNQSVNHKIHLTPREASILNLVVDGLTNKEISNILDTSIRNVEKYVSRLLQKTNMKNRTLLVKYYISNNLLNNEINQRANDGTRTRE</sequence>
<dbReference type="PANTHER" id="PTHR43547:SF2">
    <property type="entry name" value="HYBRID SIGNAL TRANSDUCTION HISTIDINE KINASE C"/>
    <property type="match status" value="1"/>
</dbReference>
<feature type="modified residue" description="4-aspartylphosphate" evidence="4">
    <location>
        <position position="53"/>
    </location>
</feature>
<dbReference type="PANTHER" id="PTHR43547">
    <property type="entry name" value="TWO-COMPONENT HISTIDINE KINASE"/>
    <property type="match status" value="1"/>
</dbReference>
<dbReference type="PRINTS" id="PR00038">
    <property type="entry name" value="HTHLUXR"/>
</dbReference>
<keyword evidence="2 4" id="KW-0597">Phosphoprotein</keyword>
<feature type="domain" description="Response regulatory" evidence="6">
    <location>
        <begin position="4"/>
        <end position="120"/>
    </location>
</feature>
<evidence type="ECO:0000313" key="7">
    <source>
        <dbReference type="EMBL" id="AIA21372.1"/>
    </source>
</evidence>
<dbReference type="Gene3D" id="1.10.10.10">
    <property type="entry name" value="Winged helix-like DNA-binding domain superfamily/Winged helix DNA-binding domain"/>
    <property type="match status" value="1"/>
</dbReference>
<protein>
    <recommendedName>
        <fullName evidence="8">TctD transcriptional regulator</fullName>
    </recommendedName>
</protein>
<dbReference type="InterPro" id="IPR036388">
    <property type="entry name" value="WH-like_DNA-bd_sf"/>
</dbReference>
<dbReference type="SMART" id="SM00421">
    <property type="entry name" value="HTH_LUXR"/>
    <property type="match status" value="1"/>
</dbReference>
<evidence type="ECO:0000256" key="2">
    <source>
        <dbReference type="ARBA" id="ARBA00022553"/>
    </source>
</evidence>
<keyword evidence="7" id="KW-0934">Plastid</keyword>
<dbReference type="SUPFAM" id="SSF52172">
    <property type="entry name" value="CheY-like"/>
    <property type="match status" value="1"/>
</dbReference>
<proteinExistence type="predicted"/>
<evidence type="ECO:0000256" key="4">
    <source>
        <dbReference type="PROSITE-ProRule" id="PRU00169"/>
    </source>
</evidence>
<evidence type="ECO:0000256" key="1">
    <source>
        <dbReference type="ARBA" id="ARBA00004474"/>
    </source>
</evidence>
<dbReference type="InterPro" id="IPR000792">
    <property type="entry name" value="Tscrpt_reg_LuxR_C"/>
</dbReference>
<dbReference type="EMBL" id="KJ776836">
    <property type="protein sequence ID" value="AIA21372.1"/>
    <property type="molecule type" value="Genomic_DNA"/>
</dbReference>
<comment type="subcellular location">
    <subcellularLocation>
        <location evidence="1">Plastid</location>
    </subcellularLocation>
</comment>
<evidence type="ECO:0000259" key="5">
    <source>
        <dbReference type="PROSITE" id="PS50043"/>
    </source>
</evidence>
<dbReference type="AlphaFoldDB" id="A0A059XBR5"/>
<feature type="domain" description="HTH luxR-type" evidence="5">
    <location>
        <begin position="139"/>
        <end position="204"/>
    </location>
</feature>
<dbReference type="GO" id="GO:0006355">
    <property type="term" value="P:regulation of DNA-templated transcription"/>
    <property type="evidence" value="ECO:0007669"/>
    <property type="project" value="InterPro"/>
</dbReference>
<dbReference type="SMART" id="SM00448">
    <property type="entry name" value="REC"/>
    <property type="match status" value="1"/>
</dbReference>
<evidence type="ECO:0008006" key="8">
    <source>
        <dbReference type="Google" id="ProtNLM"/>
    </source>
</evidence>
<dbReference type="InterPro" id="IPR016032">
    <property type="entry name" value="Sig_transdc_resp-reg_C-effctor"/>
</dbReference>
<reference evidence="7" key="1">
    <citation type="journal article" date="2014" name="Sci. Rep.">
        <title>Minimally destructive sampling of type specimens of Pyropia (Bangiales, Rhodophyta) recovers complete plastid and mitochondrial genomes.</title>
        <authorList>
            <person name="Hughey J.R."/>
            <person name="Gabrielson P.W."/>
            <person name="Rohmer L."/>
            <person name="Tortolani J."/>
            <person name="Silva M."/>
            <person name="Miller K.A."/>
            <person name="Young J.D."/>
            <person name="Martell C."/>
            <person name="Ruediger E."/>
        </authorList>
    </citation>
    <scope>NUCLEOTIDE SEQUENCE</scope>
</reference>